<comment type="caution">
    <text evidence="2">The sequence shown here is derived from an EMBL/GenBank/DDBJ whole genome shotgun (WGS) entry which is preliminary data.</text>
</comment>
<feature type="compositionally biased region" description="Basic and acidic residues" evidence="1">
    <location>
        <begin position="1"/>
        <end position="12"/>
    </location>
</feature>
<dbReference type="Proteomes" id="UP001633002">
    <property type="component" value="Unassembled WGS sequence"/>
</dbReference>
<name>A0ABD3GRH6_9MARC</name>
<feature type="region of interest" description="Disordered" evidence="1">
    <location>
        <begin position="1"/>
        <end position="30"/>
    </location>
</feature>
<reference evidence="2 3" key="1">
    <citation type="submission" date="2024-09" db="EMBL/GenBank/DDBJ databases">
        <title>Chromosome-scale assembly of Riccia sorocarpa.</title>
        <authorList>
            <person name="Paukszto L."/>
        </authorList>
    </citation>
    <scope>NUCLEOTIDE SEQUENCE [LARGE SCALE GENOMIC DNA]</scope>
    <source>
        <strain evidence="2">LP-2024</strain>
        <tissue evidence="2">Aerial parts of the thallus</tissue>
    </source>
</reference>
<protein>
    <submittedName>
        <fullName evidence="2">Uncharacterized protein</fullName>
    </submittedName>
</protein>
<dbReference type="EMBL" id="JBJQOH010000007">
    <property type="protein sequence ID" value="KAL3681014.1"/>
    <property type="molecule type" value="Genomic_DNA"/>
</dbReference>
<keyword evidence="3" id="KW-1185">Reference proteome</keyword>
<accession>A0ABD3GRH6</accession>
<sequence length="154" mass="17113">MKHLQDDMEKRLSSVGAIAPVDSHGRKKMKNRDGALAIASSSDLRGRTIRRRVQTEYKHVDVFTLQELKSKKFDLKKNLAILAGGRTIVDYSENSWGSAMLIIKPTLRVRSTEVQGSGQVAWAIVETNRGPVWVMTVSTSLGCKTHGSLEMDTE</sequence>
<dbReference type="AlphaFoldDB" id="A0ABD3GRH6"/>
<evidence type="ECO:0000313" key="3">
    <source>
        <dbReference type="Proteomes" id="UP001633002"/>
    </source>
</evidence>
<proteinExistence type="predicted"/>
<organism evidence="2 3">
    <name type="scientific">Riccia sorocarpa</name>
    <dbReference type="NCBI Taxonomy" id="122646"/>
    <lineage>
        <taxon>Eukaryota</taxon>
        <taxon>Viridiplantae</taxon>
        <taxon>Streptophyta</taxon>
        <taxon>Embryophyta</taxon>
        <taxon>Marchantiophyta</taxon>
        <taxon>Marchantiopsida</taxon>
        <taxon>Marchantiidae</taxon>
        <taxon>Marchantiales</taxon>
        <taxon>Ricciaceae</taxon>
        <taxon>Riccia</taxon>
    </lineage>
</organism>
<evidence type="ECO:0000256" key="1">
    <source>
        <dbReference type="SAM" id="MobiDB-lite"/>
    </source>
</evidence>
<gene>
    <name evidence="2" type="ORF">R1sor_023970</name>
</gene>
<evidence type="ECO:0000313" key="2">
    <source>
        <dbReference type="EMBL" id="KAL3681014.1"/>
    </source>
</evidence>